<dbReference type="Proteomes" id="UP001063166">
    <property type="component" value="Unassembled WGS sequence"/>
</dbReference>
<comment type="caution">
    <text evidence="2">The sequence shown here is derived from an EMBL/GenBank/DDBJ whole genome shotgun (WGS) entry which is preliminary data.</text>
</comment>
<dbReference type="SUPFAM" id="SSF81301">
    <property type="entry name" value="Nucleotidyltransferase"/>
    <property type="match status" value="1"/>
</dbReference>
<gene>
    <name evidence="2" type="ORF">LshimejAT787_0205720</name>
</gene>
<evidence type="ECO:0000313" key="2">
    <source>
        <dbReference type="EMBL" id="GLB35007.1"/>
    </source>
</evidence>
<evidence type="ECO:0000256" key="1">
    <source>
        <dbReference type="SAM" id="MobiDB-lite"/>
    </source>
</evidence>
<name>A0A9P3UJ33_LYOSH</name>
<protein>
    <submittedName>
        <fullName evidence="2">Ribosomal silencing factor during starvation</fullName>
    </submittedName>
</protein>
<dbReference type="AlphaFoldDB" id="A0A9P3UJ33"/>
<dbReference type="Pfam" id="PF02410">
    <property type="entry name" value="RsfS"/>
    <property type="match status" value="1"/>
</dbReference>
<dbReference type="EMBL" id="BRPK01000002">
    <property type="protein sequence ID" value="GLB35007.1"/>
    <property type="molecule type" value="Genomic_DNA"/>
</dbReference>
<reference evidence="2" key="1">
    <citation type="submission" date="2022-07" db="EMBL/GenBank/DDBJ databases">
        <title>The genome of Lyophyllum shimeji provides insight into the initial evolution of ectomycorrhizal fungal genome.</title>
        <authorList>
            <person name="Kobayashi Y."/>
            <person name="Shibata T."/>
            <person name="Hirakawa H."/>
            <person name="Shigenobu S."/>
            <person name="Nishiyama T."/>
            <person name="Yamada A."/>
            <person name="Hasebe M."/>
            <person name="Kawaguchi M."/>
        </authorList>
    </citation>
    <scope>NUCLEOTIDE SEQUENCE</scope>
    <source>
        <strain evidence="2">AT787</strain>
    </source>
</reference>
<sequence length="190" mass="21168">MQRCRNLVACARRSYSTALPWFVDQSPVPHPPHLPRRVVSTPPLPDNTPSTLRELHAQLAQSPHLDASTLVVSEAIPRQPGPPLPPRKPQGRRKRGGTYAGNSVYDVPGGLWNWVVMAQVKEGTESKGAIESVVRVIRKALLSVEPPLPLPPNSKRRMHNGWAMVDAGDFAVHVLSKEAREKYFSERVEW</sequence>
<keyword evidence="3" id="KW-1185">Reference proteome</keyword>
<feature type="region of interest" description="Disordered" evidence="1">
    <location>
        <begin position="74"/>
        <end position="100"/>
    </location>
</feature>
<proteinExistence type="predicted"/>
<feature type="compositionally biased region" description="Pro residues" evidence="1">
    <location>
        <begin position="79"/>
        <end position="88"/>
    </location>
</feature>
<accession>A0A9P3UJ33</accession>
<dbReference type="Gene3D" id="3.30.460.10">
    <property type="entry name" value="Beta Polymerase, domain 2"/>
    <property type="match status" value="1"/>
</dbReference>
<organism evidence="2 3">
    <name type="scientific">Lyophyllum shimeji</name>
    <name type="common">Hon-shimeji</name>
    <name type="synonym">Tricholoma shimeji</name>
    <dbReference type="NCBI Taxonomy" id="47721"/>
    <lineage>
        <taxon>Eukaryota</taxon>
        <taxon>Fungi</taxon>
        <taxon>Dikarya</taxon>
        <taxon>Basidiomycota</taxon>
        <taxon>Agaricomycotina</taxon>
        <taxon>Agaricomycetes</taxon>
        <taxon>Agaricomycetidae</taxon>
        <taxon>Agaricales</taxon>
        <taxon>Tricholomatineae</taxon>
        <taxon>Lyophyllaceae</taxon>
        <taxon>Lyophyllum</taxon>
    </lineage>
</organism>
<dbReference type="InterPro" id="IPR043519">
    <property type="entry name" value="NT_sf"/>
</dbReference>
<dbReference type="OrthoDB" id="21330at2759"/>
<evidence type="ECO:0000313" key="3">
    <source>
        <dbReference type="Proteomes" id="UP001063166"/>
    </source>
</evidence>